<dbReference type="PANTHER" id="PTHR10746">
    <property type="entry name" value="50S RIBOSOMAL PROTEIN L4"/>
    <property type="match status" value="1"/>
</dbReference>
<dbReference type="SUPFAM" id="SSF52166">
    <property type="entry name" value="Ribosomal protein L4"/>
    <property type="match status" value="1"/>
</dbReference>
<dbReference type="Proteomes" id="UP000515163">
    <property type="component" value="Unplaced"/>
</dbReference>
<dbReference type="HAMAP" id="MF_01328_B">
    <property type="entry name" value="Ribosomal_uL4_B"/>
    <property type="match status" value="1"/>
</dbReference>
<dbReference type="Pfam" id="PF00573">
    <property type="entry name" value="Ribosomal_L4"/>
    <property type="match status" value="1"/>
</dbReference>
<dbReference type="RefSeq" id="XP_031570984.1">
    <property type="nucleotide sequence ID" value="XM_031715124.1"/>
</dbReference>
<dbReference type="InterPro" id="IPR023574">
    <property type="entry name" value="Ribosomal_uL4_dom_sf"/>
</dbReference>
<dbReference type="InParanoid" id="A0A6P8IV75"/>
<dbReference type="GO" id="GO:1990904">
    <property type="term" value="C:ribonucleoprotein complex"/>
    <property type="evidence" value="ECO:0007669"/>
    <property type="project" value="UniProtKB-KW"/>
</dbReference>
<dbReference type="Gene3D" id="3.40.1370.10">
    <property type="match status" value="1"/>
</dbReference>
<dbReference type="OrthoDB" id="275876at2759"/>
<name>A0A6P8IV75_ACTTE</name>
<dbReference type="FunCoup" id="A0A6P8IV75">
    <property type="interactions" value="1437"/>
</dbReference>
<proteinExistence type="inferred from homology"/>
<dbReference type="GO" id="GO:0005840">
    <property type="term" value="C:ribosome"/>
    <property type="evidence" value="ECO:0007669"/>
    <property type="project" value="UniProtKB-KW"/>
</dbReference>
<evidence type="ECO:0000256" key="2">
    <source>
        <dbReference type="ARBA" id="ARBA00022980"/>
    </source>
</evidence>
<evidence type="ECO:0000256" key="5">
    <source>
        <dbReference type="SAM" id="MobiDB-lite"/>
    </source>
</evidence>
<dbReference type="GeneID" id="116305254"/>
<dbReference type="GO" id="GO:0003735">
    <property type="term" value="F:structural constituent of ribosome"/>
    <property type="evidence" value="ECO:0007669"/>
    <property type="project" value="InterPro"/>
</dbReference>
<reference evidence="7" key="1">
    <citation type="submission" date="2025-08" db="UniProtKB">
        <authorList>
            <consortium name="RefSeq"/>
        </authorList>
    </citation>
    <scope>IDENTIFICATION</scope>
    <source>
        <tissue evidence="7">Tentacle</tissue>
    </source>
</reference>
<evidence type="ECO:0000256" key="1">
    <source>
        <dbReference type="ARBA" id="ARBA00010528"/>
    </source>
</evidence>
<evidence type="ECO:0000313" key="6">
    <source>
        <dbReference type="Proteomes" id="UP000515163"/>
    </source>
</evidence>
<dbReference type="InterPro" id="IPR002136">
    <property type="entry name" value="Ribosomal_uL4"/>
</dbReference>
<evidence type="ECO:0000256" key="4">
    <source>
        <dbReference type="ARBA" id="ARBA00040565"/>
    </source>
</evidence>
<dbReference type="GO" id="GO:0006412">
    <property type="term" value="P:translation"/>
    <property type="evidence" value="ECO:0007669"/>
    <property type="project" value="InterPro"/>
</dbReference>
<dbReference type="PANTHER" id="PTHR10746:SF6">
    <property type="entry name" value="LARGE RIBOSOMAL SUBUNIT PROTEIN UL4M"/>
    <property type="match status" value="1"/>
</dbReference>
<dbReference type="AlphaFoldDB" id="A0A6P8IV75"/>
<gene>
    <name evidence="7" type="primary">LOC116305254</name>
</gene>
<dbReference type="InterPro" id="IPR013005">
    <property type="entry name" value="Ribosomal_uL4-like"/>
</dbReference>
<evidence type="ECO:0000256" key="3">
    <source>
        <dbReference type="ARBA" id="ARBA00023274"/>
    </source>
</evidence>
<protein>
    <recommendedName>
        <fullName evidence="4">Large ribosomal subunit protein uL4m</fullName>
    </recommendedName>
</protein>
<keyword evidence="3" id="KW-0687">Ribonucleoprotein</keyword>
<organism evidence="6 7">
    <name type="scientific">Actinia tenebrosa</name>
    <name type="common">Australian red waratah sea anemone</name>
    <dbReference type="NCBI Taxonomy" id="6105"/>
    <lineage>
        <taxon>Eukaryota</taxon>
        <taxon>Metazoa</taxon>
        <taxon>Cnidaria</taxon>
        <taxon>Anthozoa</taxon>
        <taxon>Hexacorallia</taxon>
        <taxon>Actiniaria</taxon>
        <taxon>Actiniidae</taxon>
        <taxon>Actinia</taxon>
    </lineage>
</organism>
<feature type="region of interest" description="Disordered" evidence="5">
    <location>
        <begin position="133"/>
        <end position="157"/>
    </location>
</feature>
<evidence type="ECO:0000313" key="7">
    <source>
        <dbReference type="RefSeq" id="XP_031570984.1"/>
    </source>
</evidence>
<keyword evidence="2" id="KW-0689">Ribosomal protein</keyword>
<dbReference type="KEGG" id="aten:116305254"/>
<sequence>MNILGRSVRVVFSHLVRRKSPLQAETRVAASLVRYVHRPVALAPAPRPSAPTIEELPEYDTFSPSVCQFIAERKHENQNSGVLSWVTSLRDDSPVGIVELNDFVFAENPRIDILHRVVVWQRAKRRAGTACVKGRSEVRGGGRKPWPQKGLGKARQGSIRAPQFRGGGVVHGPKPRDYEYTLPKKVRRMGLRVALSVRYAQGDLHIVESFDDIEQDKDLIPILEHQGWTSAVLVDGLKNATLADAAEDLRKVDVYHSENVNVYSILLRHKIIISLDGVRRLEERLCEDNRILQNQFG</sequence>
<comment type="similarity">
    <text evidence="1">Belongs to the universal ribosomal protein uL4 family.</text>
</comment>
<accession>A0A6P8IV75</accession>
<keyword evidence="6" id="KW-1185">Reference proteome</keyword>
<dbReference type="NCBIfam" id="TIGR03953">
    <property type="entry name" value="rplD_bact"/>
    <property type="match status" value="1"/>
</dbReference>